<dbReference type="EMBL" id="CP073581">
    <property type="protein sequence ID" value="QUJ75971.1"/>
    <property type="molecule type" value="Genomic_DNA"/>
</dbReference>
<gene>
    <name evidence="5" type="ORF">KDD17_13700</name>
</gene>
<dbReference type="CDD" id="cd05804">
    <property type="entry name" value="StaR_like"/>
    <property type="match status" value="1"/>
</dbReference>
<dbReference type="InterPro" id="IPR011990">
    <property type="entry name" value="TPR-like_helical_dom_sf"/>
</dbReference>
<evidence type="ECO:0000256" key="1">
    <source>
        <dbReference type="ARBA" id="ARBA00005857"/>
    </source>
</evidence>
<keyword evidence="3" id="KW-0677">Repeat</keyword>
<proteinExistence type="inferred from homology"/>
<keyword evidence="4" id="KW-0802">TPR repeat</keyword>
<evidence type="ECO:0000313" key="6">
    <source>
        <dbReference type="Proteomes" id="UP000683291"/>
    </source>
</evidence>
<dbReference type="Gene3D" id="1.25.40.10">
    <property type="entry name" value="Tetratricopeptide repeat domain"/>
    <property type="match status" value="1"/>
</dbReference>
<evidence type="ECO:0000256" key="2">
    <source>
        <dbReference type="ARBA" id="ARBA00019992"/>
    </source>
</evidence>
<dbReference type="PANTHER" id="PTHR16263">
    <property type="entry name" value="TETRATRICOPEPTIDE REPEAT PROTEIN 38"/>
    <property type="match status" value="1"/>
</dbReference>
<dbReference type="SUPFAM" id="SSF48452">
    <property type="entry name" value="TPR-like"/>
    <property type="match status" value="1"/>
</dbReference>
<keyword evidence="6" id="KW-1185">Reference proteome</keyword>
<evidence type="ECO:0000256" key="4">
    <source>
        <dbReference type="ARBA" id="ARBA00022803"/>
    </source>
</evidence>
<dbReference type="AlphaFoldDB" id="A0A975JCY6"/>
<evidence type="ECO:0000256" key="3">
    <source>
        <dbReference type="ARBA" id="ARBA00022737"/>
    </source>
</evidence>
<sequence length="456" mass="49826">MQDLYGLPITCTRDSTRRAIDDFIHGFISYQPKATGIIAAADADQDCALANAYAAMLWMFLEAPVAPQKAAPYIARARTVAQGSTPREQQIIAAVDAWTRGDVPGLLKICDAITDDHPRDMATLKLAQYHLFNLGDAPGMLRAALKALPEAADIPYAHGMIAFGYEQCHLLDRAETAARHAMSLRHDEAWAHHAIAHVMLTEGRIAEGAVFLEEVAPTWAGLNSFMRSHNWWHLALFYISLGRENEVRAAFDTHVWGLAKDYSQDQVGAASLLARMEFAGIDVGERWADVADHVAARGADTVNPFLTLQYLYALSRTGRAEAETLMAAIRSRAEDDSQHDHIAWRDVALPAATGIDAHARGDWPVAIADLARALPRMAEIGGSHAQRDLFEQIHLDALVRDGRASTAQQVLEMRRTYDPDGVPLNLMLGEVYTKTGLPDLAAEARARAQATLAAAG</sequence>
<dbReference type="Proteomes" id="UP000683291">
    <property type="component" value="Chromosome 1"/>
</dbReference>
<dbReference type="KEGG" id="sual:KDD17_13700"/>
<comment type="similarity">
    <text evidence="1">Belongs to the TTC38 family.</text>
</comment>
<dbReference type="PANTHER" id="PTHR16263:SF4">
    <property type="entry name" value="TETRATRICOPEPTIDE REPEAT PROTEIN 38"/>
    <property type="match status" value="1"/>
</dbReference>
<reference evidence="5" key="1">
    <citation type="submission" date="2021-04" db="EMBL/GenBank/DDBJ databases">
        <title>Complete genome sequence for Sulfitobacter sp. strain JK7-1.</title>
        <authorList>
            <person name="Park S.-J."/>
        </authorList>
    </citation>
    <scope>NUCLEOTIDE SEQUENCE</scope>
    <source>
        <strain evidence="5">JK7-1</strain>
    </source>
</reference>
<organism evidence="5 6">
    <name type="scientific">Sulfitobacter albidus</name>
    <dbReference type="NCBI Taxonomy" id="2829501"/>
    <lineage>
        <taxon>Bacteria</taxon>
        <taxon>Pseudomonadati</taxon>
        <taxon>Pseudomonadota</taxon>
        <taxon>Alphaproteobacteria</taxon>
        <taxon>Rhodobacterales</taxon>
        <taxon>Roseobacteraceae</taxon>
        <taxon>Sulfitobacter</taxon>
    </lineage>
</organism>
<dbReference type="InterPro" id="IPR033891">
    <property type="entry name" value="TTC38"/>
</dbReference>
<dbReference type="RefSeq" id="WP_212704169.1">
    <property type="nucleotide sequence ID" value="NZ_CP073581.1"/>
</dbReference>
<name>A0A975JCY6_9RHOB</name>
<protein>
    <recommendedName>
        <fullName evidence="2">Tetratricopeptide repeat protein 38</fullName>
    </recommendedName>
</protein>
<accession>A0A975JCY6</accession>
<evidence type="ECO:0000313" key="5">
    <source>
        <dbReference type="EMBL" id="QUJ75971.1"/>
    </source>
</evidence>